<dbReference type="Proteomes" id="UP000322976">
    <property type="component" value="Unassembled WGS sequence"/>
</dbReference>
<dbReference type="AlphaFoldDB" id="A0A5D8QBZ9"/>
<dbReference type="InterPro" id="IPR013096">
    <property type="entry name" value="Cupin_2"/>
</dbReference>
<organism evidence="3 4">
    <name type="scientific">Calorimonas adulescens</name>
    <dbReference type="NCBI Taxonomy" id="2606906"/>
    <lineage>
        <taxon>Bacteria</taxon>
        <taxon>Bacillati</taxon>
        <taxon>Bacillota</taxon>
        <taxon>Clostridia</taxon>
        <taxon>Thermoanaerobacterales</taxon>
        <taxon>Thermoanaerobacteraceae</taxon>
        <taxon>Calorimonas</taxon>
    </lineage>
</organism>
<reference evidence="3 4" key="1">
    <citation type="submission" date="2019-08" db="EMBL/GenBank/DDBJ databases">
        <title>Calorimonas adulescens gen. nov., sp. nov., an anaerobic thermophilic bacterium from Sakhalin hot spring.</title>
        <authorList>
            <person name="Khomyakova M.A."/>
            <person name="Merkel A.Y."/>
            <person name="Novikov A."/>
            <person name="Bonch-Osmolovskaya E.A."/>
            <person name="Slobodkin A.I."/>
        </authorList>
    </citation>
    <scope>NUCLEOTIDE SEQUENCE [LARGE SCALE GENOMIC DNA]</scope>
    <source>
        <strain evidence="3 4">A05MB</strain>
    </source>
</reference>
<name>A0A5D8QBZ9_9THEO</name>
<keyword evidence="1" id="KW-0479">Metal-binding</keyword>
<protein>
    <submittedName>
        <fullName evidence="3">Cupin domain-containing protein</fullName>
    </submittedName>
</protein>
<gene>
    <name evidence="3" type="ORF">FWJ32_09850</name>
</gene>
<keyword evidence="4" id="KW-1185">Reference proteome</keyword>
<sequence>MKSIVKNPSEVAWVKNPIHKETYLKTILDEDDNENILVRLARIMPGGEIVPHTHENQETFYFLEGEGLALVNGERIRVKEGQLVNAPAGCEHGVINDTDKEILLYAVFSPLK</sequence>
<dbReference type="Gene3D" id="2.60.120.10">
    <property type="entry name" value="Jelly Rolls"/>
    <property type="match status" value="1"/>
</dbReference>
<proteinExistence type="predicted"/>
<accession>A0A5D8QBZ9</accession>
<dbReference type="PANTHER" id="PTHR35848:SF6">
    <property type="entry name" value="CUPIN TYPE-2 DOMAIN-CONTAINING PROTEIN"/>
    <property type="match status" value="1"/>
</dbReference>
<evidence type="ECO:0000256" key="1">
    <source>
        <dbReference type="ARBA" id="ARBA00022723"/>
    </source>
</evidence>
<evidence type="ECO:0000259" key="2">
    <source>
        <dbReference type="Pfam" id="PF07883"/>
    </source>
</evidence>
<dbReference type="InterPro" id="IPR014710">
    <property type="entry name" value="RmlC-like_jellyroll"/>
</dbReference>
<comment type="caution">
    <text evidence="3">The sequence shown here is derived from an EMBL/GenBank/DDBJ whole genome shotgun (WGS) entry which is preliminary data.</text>
</comment>
<evidence type="ECO:0000313" key="4">
    <source>
        <dbReference type="Proteomes" id="UP000322976"/>
    </source>
</evidence>
<feature type="domain" description="Cupin type-2" evidence="2">
    <location>
        <begin position="40"/>
        <end position="108"/>
    </location>
</feature>
<dbReference type="InterPro" id="IPR051610">
    <property type="entry name" value="GPI/OXD"/>
</dbReference>
<dbReference type="SUPFAM" id="SSF51182">
    <property type="entry name" value="RmlC-like cupins"/>
    <property type="match status" value="1"/>
</dbReference>
<dbReference type="InterPro" id="IPR011051">
    <property type="entry name" value="RmlC_Cupin_sf"/>
</dbReference>
<dbReference type="EMBL" id="VTPS01000015">
    <property type="protein sequence ID" value="TZE81326.1"/>
    <property type="molecule type" value="Genomic_DNA"/>
</dbReference>
<dbReference type="Pfam" id="PF07883">
    <property type="entry name" value="Cupin_2"/>
    <property type="match status" value="1"/>
</dbReference>
<evidence type="ECO:0000313" key="3">
    <source>
        <dbReference type="EMBL" id="TZE81326.1"/>
    </source>
</evidence>
<dbReference type="PANTHER" id="PTHR35848">
    <property type="entry name" value="OXALATE-BINDING PROTEIN"/>
    <property type="match status" value="1"/>
</dbReference>
<dbReference type="RefSeq" id="WP_149545787.1">
    <property type="nucleotide sequence ID" value="NZ_VTPS01000015.1"/>
</dbReference>
<dbReference type="GO" id="GO:0046872">
    <property type="term" value="F:metal ion binding"/>
    <property type="evidence" value="ECO:0007669"/>
    <property type="project" value="UniProtKB-KW"/>
</dbReference>